<dbReference type="Proteomes" id="UP000027161">
    <property type="component" value="Unassembled WGS sequence"/>
</dbReference>
<proteinExistence type="predicted"/>
<evidence type="ECO:0000313" key="2">
    <source>
        <dbReference type="Proteomes" id="UP000027161"/>
    </source>
</evidence>
<accession>A0A8E1BZT5</accession>
<evidence type="ECO:0000313" key="1">
    <source>
        <dbReference type="EMBL" id="KDO02884.1"/>
    </source>
</evidence>
<dbReference type="AlphaFoldDB" id="A0A8E1BZT5"/>
<comment type="caution">
    <text evidence="1">The sequence shown here is derived from an EMBL/GenBank/DDBJ whole genome shotgun (WGS) entry which is preliminary data.</text>
</comment>
<reference evidence="1 2" key="1">
    <citation type="submission" date="2014-02" db="EMBL/GenBank/DDBJ databases">
        <title>Draft genome sequence of Rickettsia buchneri sp. nov. ISO7T.</title>
        <authorList>
            <person name="Felsheim R.F."/>
            <person name="Kurtti T.J."/>
            <person name="Munderloh U.G."/>
        </authorList>
    </citation>
    <scope>NUCLEOTIDE SEQUENCE [LARGE SCALE GENOMIC DNA]</scope>
    <source>
        <strain evidence="1 2">ISO7</strain>
    </source>
</reference>
<protein>
    <submittedName>
        <fullName evidence="1">Uncharacterized protein</fullName>
    </submittedName>
</protein>
<name>A0A8E1BZT5_9RICK</name>
<organism evidence="1 2">
    <name type="scientific">Rickettsia tamurae subsp. buchneri</name>
    <dbReference type="NCBI Taxonomy" id="1462938"/>
    <lineage>
        <taxon>Bacteria</taxon>
        <taxon>Pseudomonadati</taxon>
        <taxon>Pseudomonadota</taxon>
        <taxon>Alphaproteobacteria</taxon>
        <taxon>Rickettsiales</taxon>
        <taxon>Rickettsiaceae</taxon>
        <taxon>Rickettsieae</taxon>
        <taxon>Rickettsia</taxon>
        <taxon>spotted fever group</taxon>
    </lineage>
</organism>
<dbReference type="EMBL" id="JFKF01000095">
    <property type="protein sequence ID" value="KDO02884.1"/>
    <property type="molecule type" value="Genomic_DNA"/>
</dbReference>
<gene>
    <name evidence="1" type="ORF">REISMN_04640</name>
</gene>
<keyword evidence="2" id="KW-1185">Reference proteome</keyword>
<sequence>MIEITMSDFELYEHRAINSYNTVVNIYQCKIII</sequence>